<protein>
    <submittedName>
        <fullName evidence="1">DUF937 domain-containing protein</fullName>
    </submittedName>
</protein>
<keyword evidence="2" id="KW-1185">Reference proteome</keyword>
<dbReference type="EMBL" id="VWRN01000010">
    <property type="protein sequence ID" value="KAA6131181.1"/>
    <property type="molecule type" value="Genomic_DNA"/>
</dbReference>
<dbReference type="Proteomes" id="UP000324324">
    <property type="component" value="Unassembled WGS sequence"/>
</dbReference>
<evidence type="ECO:0000313" key="2">
    <source>
        <dbReference type="Proteomes" id="UP000324324"/>
    </source>
</evidence>
<organism evidence="1 2">
    <name type="scientific">Cupriavidus cauae</name>
    <dbReference type="NCBI Taxonomy" id="2608999"/>
    <lineage>
        <taxon>Bacteria</taxon>
        <taxon>Pseudomonadati</taxon>
        <taxon>Pseudomonadota</taxon>
        <taxon>Betaproteobacteria</taxon>
        <taxon>Burkholderiales</taxon>
        <taxon>Burkholderiaceae</taxon>
        <taxon>Cupriavidus</taxon>
    </lineage>
</organism>
<dbReference type="InterPro" id="IPR045372">
    <property type="entry name" value="YidB"/>
</dbReference>
<accession>A0A5M8B9W0</accession>
<proteinExistence type="predicted"/>
<dbReference type="Pfam" id="PF20159">
    <property type="entry name" value="YidB"/>
    <property type="match status" value="1"/>
</dbReference>
<evidence type="ECO:0000313" key="1">
    <source>
        <dbReference type="EMBL" id="KAA6131181.1"/>
    </source>
</evidence>
<gene>
    <name evidence="1" type="ORF">F1599_02620</name>
</gene>
<sequence>MGLLDSVLGGVLGQTNPAQAGESGQVGMNPKMMLALGLLAMLAMRGREGGAEATQDPAGMAGGLGGVLGGLAGGGGGLDLGSLLGGLLGGQGGAAGEAQTIGAAAGGIGALQQILAQAGLGEQVSSWIGTGPNQPVSPSSLAEALQGTGALDTLSSSTGMSRDDVAAQLSAGLPELIDQLTPQGQVPPAA</sequence>
<dbReference type="SUPFAM" id="SSF140804">
    <property type="entry name" value="YidB-like"/>
    <property type="match status" value="1"/>
</dbReference>
<dbReference type="Gene3D" id="1.10.10.690">
    <property type="entry name" value="YidB-like"/>
    <property type="match status" value="1"/>
</dbReference>
<dbReference type="RefSeq" id="WP_150082144.1">
    <property type="nucleotide sequence ID" value="NZ_VWRN01000010.1"/>
</dbReference>
<name>A0A5M8B9W0_9BURK</name>
<dbReference type="InterPro" id="IPR027405">
    <property type="entry name" value="YidB-like"/>
</dbReference>
<comment type="caution">
    <text evidence="1">The sequence shown here is derived from an EMBL/GenBank/DDBJ whole genome shotgun (WGS) entry which is preliminary data.</text>
</comment>
<reference evidence="1 2" key="1">
    <citation type="submission" date="2019-09" db="EMBL/GenBank/DDBJ databases">
        <title>Isolation of a novel species in the genus Cupriavidus from patients with sepsis using whole genome sequencing.</title>
        <authorList>
            <person name="Kweon O.J."/>
            <person name="Lee M.-K."/>
        </authorList>
    </citation>
    <scope>NUCLEOTIDE SEQUENCE [LARGE SCALE GENOMIC DNA]</scope>
    <source>
        <strain evidence="1 2">MKL-01</strain>
    </source>
</reference>
<dbReference type="AlphaFoldDB" id="A0A5M8B9W0"/>